<gene>
    <name evidence="10" type="ORF">BWQ96_03466</name>
</gene>
<evidence type="ECO:0000256" key="4">
    <source>
        <dbReference type="ARBA" id="ARBA00022692"/>
    </source>
</evidence>
<dbReference type="EMBL" id="NBIV01000033">
    <property type="protein sequence ID" value="PXF46775.1"/>
    <property type="molecule type" value="Genomic_DNA"/>
</dbReference>
<keyword evidence="7" id="KW-0325">Glycoprotein</keyword>
<evidence type="ECO:0000259" key="9">
    <source>
        <dbReference type="Pfam" id="PF04577"/>
    </source>
</evidence>
<feature type="domain" description="Glycosyltransferase 61 catalytic" evidence="9">
    <location>
        <begin position="365"/>
        <end position="476"/>
    </location>
</feature>
<dbReference type="InterPro" id="IPR007657">
    <property type="entry name" value="Glycosyltransferase_61"/>
</dbReference>
<evidence type="ECO:0000256" key="5">
    <source>
        <dbReference type="ARBA" id="ARBA00022989"/>
    </source>
</evidence>
<keyword evidence="11" id="KW-1185">Reference proteome</keyword>
<evidence type="ECO:0000313" key="11">
    <source>
        <dbReference type="Proteomes" id="UP000247409"/>
    </source>
</evidence>
<dbReference type="GO" id="GO:0016020">
    <property type="term" value="C:membrane"/>
    <property type="evidence" value="ECO:0007669"/>
    <property type="project" value="UniProtKB-SubCell"/>
</dbReference>
<keyword evidence="4 8" id="KW-0812">Transmembrane</keyword>
<dbReference type="PANTHER" id="PTHR20961:SF38">
    <property type="entry name" value="PROTEIN O-LINKED-MANNOSE BETA-1,4-N-ACETYLGLUCOSAMINYLTRANSFERASE 2"/>
    <property type="match status" value="1"/>
</dbReference>
<evidence type="ECO:0000256" key="3">
    <source>
        <dbReference type="ARBA" id="ARBA00022679"/>
    </source>
</evidence>
<sequence length="568" mass="65441">MHAPTHSNILGRKPKLHPYHIWYTALRMTTLLLFFSVICAFTLPYLLHIRHPRLHPALWLNHLRSLHADHIVKTVRTACREYQALAQSCQFNGFICVNTSHQIPFDRPQVYLVDDSYEDFTPVPSDNWCSFRFQSADPRYYGPRHWPLLNHTVVPQQSCMNAFYRTSASLLSARLAAEPILRSSIHDSPLLLLPRARMLWLSSPLWLVDLDYVNNSHNMHLLMDIAWMLDVELWQRSIQLHNTQSRGTPSPSVQGVFSVPRRHVYLPQGIEDFGVQTSRDINRLNYALTLQLNLNALYPTLSAAQLSHNTKQKRWAETLLKAYPNLTKNHQLLFHRELYESSEVDLVCTSSLVSGAKLASLGHERVCRSMRQRAHALFGIQEPDLVRVGQIFYPRPPRKIIVLDRHITRGIGNIQELERQLRAFFERKRFEVEIVSTARIQTAEDHVRLFSKAGVLLTPHGSQSMGMIYMPRHSALIEVMPVGCVDYLFNVMAESCKVWYYELQSRMDPGTTDAAYKARCEDHTPHMLNPCGAFKNEQVWVDIPEAIKTITLALERLGYVTGPWLRSA</sequence>
<feature type="transmembrane region" description="Helical" evidence="8">
    <location>
        <begin position="21"/>
        <end position="47"/>
    </location>
</feature>
<keyword evidence="5 8" id="KW-1133">Transmembrane helix</keyword>
<dbReference type="OrthoDB" id="529273at2759"/>
<dbReference type="PANTHER" id="PTHR20961">
    <property type="entry name" value="GLYCOSYLTRANSFERASE"/>
    <property type="match status" value="1"/>
</dbReference>
<evidence type="ECO:0000256" key="7">
    <source>
        <dbReference type="ARBA" id="ARBA00023180"/>
    </source>
</evidence>
<evidence type="ECO:0000313" key="10">
    <source>
        <dbReference type="EMBL" id="PXF46775.1"/>
    </source>
</evidence>
<accession>A0A2V3IXI5</accession>
<evidence type="ECO:0000256" key="6">
    <source>
        <dbReference type="ARBA" id="ARBA00023136"/>
    </source>
</evidence>
<evidence type="ECO:0000256" key="1">
    <source>
        <dbReference type="ARBA" id="ARBA00004167"/>
    </source>
</evidence>
<dbReference type="AlphaFoldDB" id="A0A2V3IXI5"/>
<keyword evidence="6 8" id="KW-0472">Membrane</keyword>
<comment type="subcellular location">
    <subcellularLocation>
        <location evidence="1">Membrane</location>
        <topology evidence="1">Single-pass membrane protein</topology>
    </subcellularLocation>
</comment>
<evidence type="ECO:0000256" key="8">
    <source>
        <dbReference type="SAM" id="Phobius"/>
    </source>
</evidence>
<dbReference type="Pfam" id="PF04577">
    <property type="entry name" value="Glyco_transf_61"/>
    <property type="match status" value="1"/>
</dbReference>
<proteinExistence type="predicted"/>
<dbReference type="Proteomes" id="UP000247409">
    <property type="component" value="Unassembled WGS sequence"/>
</dbReference>
<keyword evidence="3" id="KW-0808">Transferase</keyword>
<comment type="caution">
    <text evidence="10">The sequence shown here is derived from an EMBL/GenBank/DDBJ whole genome shotgun (WGS) entry which is preliminary data.</text>
</comment>
<evidence type="ECO:0000256" key="2">
    <source>
        <dbReference type="ARBA" id="ARBA00022676"/>
    </source>
</evidence>
<name>A0A2V3IXI5_9FLOR</name>
<dbReference type="InterPro" id="IPR049625">
    <property type="entry name" value="Glyco_transf_61_cat"/>
</dbReference>
<reference evidence="10 11" key="1">
    <citation type="journal article" date="2018" name="Mol. Biol. Evol.">
        <title>Analysis of the draft genome of the red seaweed Gracilariopsis chorda provides insights into genome size evolution in Rhodophyta.</title>
        <authorList>
            <person name="Lee J."/>
            <person name="Yang E.C."/>
            <person name="Graf L."/>
            <person name="Yang J.H."/>
            <person name="Qiu H."/>
            <person name="Zel Zion U."/>
            <person name="Chan C.X."/>
            <person name="Stephens T.G."/>
            <person name="Weber A.P.M."/>
            <person name="Boo G.H."/>
            <person name="Boo S.M."/>
            <person name="Kim K.M."/>
            <person name="Shin Y."/>
            <person name="Jung M."/>
            <person name="Lee S.J."/>
            <person name="Yim H.S."/>
            <person name="Lee J.H."/>
            <person name="Bhattacharya D."/>
            <person name="Yoon H.S."/>
        </authorList>
    </citation>
    <scope>NUCLEOTIDE SEQUENCE [LARGE SCALE GENOMIC DNA]</scope>
    <source>
        <strain evidence="10 11">SKKU-2015</strain>
        <tissue evidence="10">Whole body</tissue>
    </source>
</reference>
<protein>
    <recommendedName>
        <fullName evidence="9">Glycosyltransferase 61 catalytic domain-containing protein</fullName>
    </recommendedName>
</protein>
<organism evidence="10 11">
    <name type="scientific">Gracilariopsis chorda</name>
    <dbReference type="NCBI Taxonomy" id="448386"/>
    <lineage>
        <taxon>Eukaryota</taxon>
        <taxon>Rhodophyta</taxon>
        <taxon>Florideophyceae</taxon>
        <taxon>Rhodymeniophycidae</taxon>
        <taxon>Gracilariales</taxon>
        <taxon>Gracilariaceae</taxon>
        <taxon>Gracilariopsis</taxon>
    </lineage>
</organism>
<keyword evidence="2" id="KW-0328">Glycosyltransferase</keyword>
<dbReference type="GO" id="GO:0016757">
    <property type="term" value="F:glycosyltransferase activity"/>
    <property type="evidence" value="ECO:0007669"/>
    <property type="project" value="UniProtKB-KW"/>
</dbReference>